<sequence>MGLASNVFFHGGSICSVRMSVLLSLMPIVIIVLGAKHLFDCPKQPMVPMYLLVGGVACLCLQIFPFFYCSQSDGIAVLPCRILNFLLLLFCPIWFIIGSVFVYTAYQPDYESRHSAEYCERIIYQVAFWITNAIYVSTAFALLCYCCKTCCESRAQNPNSVKTVC</sequence>
<dbReference type="AlphaFoldDB" id="A0A3B1JNT2"/>
<dbReference type="GeneTree" id="ENSGT01010000222656"/>
<dbReference type="Ensembl" id="ENSAMXT00000031634.1">
    <property type="protein sequence ID" value="ENSAMXP00000043968.1"/>
    <property type="gene ID" value="ENSAMXG00000031213.1"/>
</dbReference>
<protein>
    <submittedName>
        <fullName evidence="2">Si:dkey-19b23.14</fullName>
    </submittedName>
</protein>
<feature type="transmembrane region" description="Helical" evidence="1">
    <location>
        <begin position="82"/>
        <end position="106"/>
    </location>
</feature>
<dbReference type="Bgee" id="ENSAMXG00000031213">
    <property type="expression patterns" value="Expressed in zone of skin and 13 other cell types or tissues"/>
</dbReference>
<keyword evidence="1" id="KW-0812">Transmembrane</keyword>
<reference evidence="3" key="1">
    <citation type="submission" date="2013-03" db="EMBL/GenBank/DDBJ databases">
        <authorList>
            <person name="Jeffery W."/>
            <person name="Warren W."/>
            <person name="Wilson R.K."/>
        </authorList>
    </citation>
    <scope>NUCLEOTIDE SEQUENCE</scope>
    <source>
        <strain evidence="3">female</strain>
    </source>
</reference>
<organism evidence="2 3">
    <name type="scientific">Astyanax mexicanus</name>
    <name type="common">Blind cave fish</name>
    <name type="synonym">Astyanax fasciatus mexicanus</name>
    <dbReference type="NCBI Taxonomy" id="7994"/>
    <lineage>
        <taxon>Eukaryota</taxon>
        <taxon>Metazoa</taxon>
        <taxon>Chordata</taxon>
        <taxon>Craniata</taxon>
        <taxon>Vertebrata</taxon>
        <taxon>Euteleostomi</taxon>
        <taxon>Actinopterygii</taxon>
        <taxon>Neopterygii</taxon>
        <taxon>Teleostei</taxon>
        <taxon>Ostariophysi</taxon>
        <taxon>Characiformes</taxon>
        <taxon>Characoidei</taxon>
        <taxon>Acestrorhamphidae</taxon>
        <taxon>Acestrorhamphinae</taxon>
        <taxon>Astyanax</taxon>
    </lineage>
</organism>
<dbReference type="PANTHER" id="PTHR33444:SF7">
    <property type="entry name" value="TRANSMEMBRANE PROTEIN 272"/>
    <property type="match status" value="1"/>
</dbReference>
<reference evidence="3" key="2">
    <citation type="journal article" date="2014" name="Nat. Commun.">
        <title>The cavefish genome reveals candidate genes for eye loss.</title>
        <authorList>
            <person name="McGaugh S.E."/>
            <person name="Gross J.B."/>
            <person name="Aken B."/>
            <person name="Blin M."/>
            <person name="Borowsky R."/>
            <person name="Chalopin D."/>
            <person name="Hinaux H."/>
            <person name="Jeffery W.R."/>
            <person name="Keene A."/>
            <person name="Ma L."/>
            <person name="Minx P."/>
            <person name="Murphy D."/>
            <person name="O'Quin K.E."/>
            <person name="Retaux S."/>
            <person name="Rohner N."/>
            <person name="Searle S.M."/>
            <person name="Stahl B.A."/>
            <person name="Tabin C."/>
            <person name="Volff J.N."/>
            <person name="Yoshizawa M."/>
            <person name="Warren W.C."/>
        </authorList>
    </citation>
    <scope>NUCLEOTIDE SEQUENCE [LARGE SCALE GENOMIC DNA]</scope>
    <source>
        <strain evidence="3">female</strain>
    </source>
</reference>
<name>A0A3B1JNT2_ASTMX</name>
<evidence type="ECO:0000313" key="3">
    <source>
        <dbReference type="Proteomes" id="UP000018467"/>
    </source>
</evidence>
<evidence type="ECO:0000313" key="2">
    <source>
        <dbReference type="Ensembl" id="ENSAMXP00000043968.1"/>
    </source>
</evidence>
<keyword evidence="1" id="KW-1133">Transmembrane helix</keyword>
<dbReference type="STRING" id="7994.ENSAMXP00000043968"/>
<dbReference type="InParanoid" id="A0A3B1JNT2"/>
<reference evidence="2" key="3">
    <citation type="submission" date="2025-08" db="UniProtKB">
        <authorList>
            <consortium name="Ensembl"/>
        </authorList>
    </citation>
    <scope>IDENTIFICATION</scope>
</reference>
<feature type="transmembrane region" description="Helical" evidence="1">
    <location>
        <begin position="51"/>
        <end position="70"/>
    </location>
</feature>
<accession>A0A3B1JNT2</accession>
<keyword evidence="1" id="KW-0472">Membrane</keyword>
<feature type="transmembrane region" description="Helical" evidence="1">
    <location>
        <begin position="126"/>
        <end position="147"/>
    </location>
</feature>
<dbReference type="PANTHER" id="PTHR33444">
    <property type="entry name" value="SI:DKEY-19B23.12-RELATED"/>
    <property type="match status" value="1"/>
</dbReference>
<dbReference type="InterPro" id="IPR040350">
    <property type="entry name" value="TMEM272"/>
</dbReference>
<reference evidence="2" key="4">
    <citation type="submission" date="2025-09" db="UniProtKB">
        <authorList>
            <consortium name="Ensembl"/>
        </authorList>
    </citation>
    <scope>IDENTIFICATION</scope>
</reference>
<proteinExistence type="predicted"/>
<evidence type="ECO:0000256" key="1">
    <source>
        <dbReference type="SAM" id="Phobius"/>
    </source>
</evidence>
<keyword evidence="3" id="KW-1185">Reference proteome</keyword>
<dbReference type="Proteomes" id="UP000018467">
    <property type="component" value="Unassembled WGS sequence"/>
</dbReference>
<feature type="transmembrane region" description="Helical" evidence="1">
    <location>
        <begin position="21"/>
        <end position="39"/>
    </location>
</feature>
<dbReference type="OrthoDB" id="6157510at2759"/>